<dbReference type="RefSeq" id="XP_032340591.1">
    <property type="nucleotide sequence ID" value="XM_032484700.1"/>
</dbReference>
<dbReference type="InterPro" id="IPR018097">
    <property type="entry name" value="EGF_Ca-bd_CS"/>
</dbReference>
<evidence type="ECO:0000313" key="7">
    <source>
        <dbReference type="Proteomes" id="UP000694856"/>
    </source>
</evidence>
<dbReference type="GO" id="GO:0005509">
    <property type="term" value="F:calcium ion binding"/>
    <property type="evidence" value="ECO:0007669"/>
    <property type="project" value="InterPro"/>
</dbReference>
<reference evidence="7" key="1">
    <citation type="submission" date="2025-05" db="UniProtKB">
        <authorList>
            <consortium name="RefSeq"/>
        </authorList>
    </citation>
    <scope>NUCLEOTIDE SEQUENCE [LARGE SCALE GENOMIC DNA]</scope>
</reference>
<dbReference type="Pfam" id="PF12662">
    <property type="entry name" value="cEGF"/>
    <property type="match status" value="1"/>
</dbReference>
<proteinExistence type="predicted"/>
<dbReference type="Gene3D" id="2.10.25.10">
    <property type="entry name" value="Laminin"/>
    <property type="match status" value="5"/>
</dbReference>
<organism evidence="7 8">
    <name type="scientific">Camelus ferus</name>
    <name type="common">Wild bactrian camel</name>
    <name type="synonym">Camelus bactrianus ferus</name>
    <dbReference type="NCBI Taxonomy" id="419612"/>
    <lineage>
        <taxon>Eukaryota</taxon>
        <taxon>Metazoa</taxon>
        <taxon>Chordata</taxon>
        <taxon>Craniata</taxon>
        <taxon>Vertebrata</taxon>
        <taxon>Euteleostomi</taxon>
        <taxon>Mammalia</taxon>
        <taxon>Eutheria</taxon>
        <taxon>Laurasiatheria</taxon>
        <taxon>Artiodactyla</taxon>
        <taxon>Tylopoda</taxon>
        <taxon>Camelidae</taxon>
        <taxon>Camelus</taxon>
    </lineage>
</organism>
<protein>
    <submittedName>
        <fullName evidence="8">EGF-like and EMI domain-containing protein 1 isoform X1</fullName>
    </submittedName>
</protein>
<accession>A0A8B8TED2</accession>
<dbReference type="InterPro" id="IPR026823">
    <property type="entry name" value="cEGF"/>
</dbReference>
<feature type="domain" description="EGF-like" evidence="6">
    <location>
        <begin position="60"/>
        <end position="100"/>
    </location>
</feature>
<dbReference type="PROSITE" id="PS00022">
    <property type="entry name" value="EGF_1"/>
    <property type="match status" value="2"/>
</dbReference>
<dbReference type="FunFam" id="2.10.25.10:FF:000010">
    <property type="entry name" value="Pro-epidermal growth factor"/>
    <property type="match status" value="2"/>
</dbReference>
<gene>
    <name evidence="8" type="primary">LOC102518431</name>
</gene>
<dbReference type="InterPro" id="IPR000742">
    <property type="entry name" value="EGF"/>
</dbReference>
<keyword evidence="4" id="KW-0325">Glycoprotein</keyword>
<dbReference type="SUPFAM" id="SSF57184">
    <property type="entry name" value="Growth factor receptor domain"/>
    <property type="match status" value="1"/>
</dbReference>
<dbReference type="PROSITE" id="PS01187">
    <property type="entry name" value="EGF_CA"/>
    <property type="match status" value="1"/>
</dbReference>
<dbReference type="SMART" id="SM00179">
    <property type="entry name" value="EGF_CA"/>
    <property type="match status" value="4"/>
</dbReference>
<dbReference type="AlphaFoldDB" id="A0A8B8TED2"/>
<feature type="disulfide bond" evidence="5">
    <location>
        <begin position="48"/>
        <end position="57"/>
    </location>
</feature>
<evidence type="ECO:0000256" key="5">
    <source>
        <dbReference type="PROSITE-ProRule" id="PRU00076"/>
    </source>
</evidence>
<name>A0A8B8TED2_CAMFR</name>
<evidence type="ECO:0000256" key="1">
    <source>
        <dbReference type="ARBA" id="ARBA00022536"/>
    </source>
</evidence>
<dbReference type="PROSITE" id="PS50026">
    <property type="entry name" value="EGF_3"/>
    <property type="match status" value="2"/>
</dbReference>
<dbReference type="Proteomes" id="UP000694856">
    <property type="component" value="Chromosome 1"/>
</dbReference>
<dbReference type="InterPro" id="IPR001881">
    <property type="entry name" value="EGF-like_Ca-bd_dom"/>
</dbReference>
<dbReference type="SMART" id="SM00181">
    <property type="entry name" value="EGF"/>
    <property type="match status" value="6"/>
</dbReference>
<feature type="domain" description="EGF-like" evidence="6">
    <location>
        <begin position="18"/>
        <end position="58"/>
    </location>
</feature>
<dbReference type="PROSITE" id="PS01186">
    <property type="entry name" value="EGF_2"/>
    <property type="match status" value="3"/>
</dbReference>
<dbReference type="Gene3D" id="2.170.300.10">
    <property type="entry name" value="Tie2 ligand-binding domain superfamily"/>
    <property type="match status" value="1"/>
</dbReference>
<dbReference type="SUPFAM" id="SSF57196">
    <property type="entry name" value="EGF/Laminin"/>
    <property type="match status" value="1"/>
</dbReference>
<keyword evidence="3 5" id="KW-1015">Disulfide bond</keyword>
<evidence type="ECO:0000256" key="3">
    <source>
        <dbReference type="ARBA" id="ARBA00023157"/>
    </source>
</evidence>
<dbReference type="PANTHER" id="PTHR24034">
    <property type="entry name" value="EGF-LIKE DOMAIN-CONTAINING PROTEIN"/>
    <property type="match status" value="1"/>
</dbReference>
<evidence type="ECO:0000259" key="6">
    <source>
        <dbReference type="PROSITE" id="PS50026"/>
    </source>
</evidence>
<dbReference type="GeneID" id="102518431"/>
<evidence type="ECO:0000313" key="8">
    <source>
        <dbReference type="RefSeq" id="XP_032340591.1"/>
    </source>
</evidence>
<comment type="caution">
    <text evidence="5">Lacks conserved residue(s) required for the propagation of feature annotation.</text>
</comment>
<reference evidence="8" key="2">
    <citation type="submission" date="2025-08" db="UniProtKB">
        <authorList>
            <consortium name="RefSeq"/>
        </authorList>
    </citation>
    <scope>IDENTIFICATION</scope>
    <source>
        <tissue evidence="8">Ear skin</tissue>
    </source>
</reference>
<evidence type="ECO:0000256" key="4">
    <source>
        <dbReference type="ARBA" id="ARBA00023180"/>
    </source>
</evidence>
<keyword evidence="7" id="KW-1185">Reference proteome</keyword>
<dbReference type="Pfam" id="PF14670">
    <property type="entry name" value="FXa_inhibition"/>
    <property type="match status" value="3"/>
</dbReference>
<dbReference type="InterPro" id="IPR050751">
    <property type="entry name" value="ECM_structural_protein"/>
</dbReference>
<dbReference type="KEGG" id="cfr:102518431"/>
<keyword evidence="2" id="KW-0677">Repeat</keyword>
<evidence type="ECO:0000256" key="2">
    <source>
        <dbReference type="ARBA" id="ARBA00022737"/>
    </source>
</evidence>
<dbReference type="PANTHER" id="PTHR24034:SF200">
    <property type="entry name" value="EGF-LIKE AND EMI DOMAIN-CONTAINING PROTEIN 1"/>
    <property type="match status" value="1"/>
</dbReference>
<dbReference type="PROSITE" id="PS00010">
    <property type="entry name" value="ASX_HYDROXYL"/>
    <property type="match status" value="2"/>
</dbReference>
<sequence>MEQQTIYRRCPGWSWRDSEPGCLRSVSAMGTCFNGRRYSEGEAQRCQCSKGFQGPRCQYDVNECAVVNGGCQQRCINTLGTFHCECDTGYRLHADGRTCISNELPTITAELLSEVDPCTGRNGYAHICQSENGLARCACHPGYQLSEDKKACAAINKCAEGLAPCSHRCVNTVGSFMCACHPGFELGADGKQCYRIELEVVNSCEKNNGGCSHHCEHTVGGHRCSCNHGHRLDSDEKTCIGCPKGCFGSNCKRKCNCPQRPLPQGVWRACMCEPGCCGRFCHLSCPNGAYGAGHSSECQCVEENTLESSAKNGSCTCKSGYQGNRCQKACPDGLWGPGCQFSCGPCENGGQRKKKKKTKLETATIFPITQEKPVPYWWDRVTRKLEESSGWMFVHQAHVGGTVNRYVSAQQRMRSVTQSPGDVPVCLATMETTVISVSSW</sequence>
<dbReference type="InterPro" id="IPR009030">
    <property type="entry name" value="Growth_fac_rcpt_cys_sf"/>
</dbReference>
<dbReference type="InterPro" id="IPR000152">
    <property type="entry name" value="EGF-type_Asp/Asn_hydroxyl_site"/>
</dbReference>
<keyword evidence="1 5" id="KW-0245">EGF-like domain</keyword>